<organism evidence="1 2">
    <name type="scientific">Aphidius gifuensis</name>
    <name type="common">Parasitoid wasp</name>
    <dbReference type="NCBI Taxonomy" id="684658"/>
    <lineage>
        <taxon>Eukaryota</taxon>
        <taxon>Metazoa</taxon>
        <taxon>Ecdysozoa</taxon>
        <taxon>Arthropoda</taxon>
        <taxon>Hexapoda</taxon>
        <taxon>Insecta</taxon>
        <taxon>Pterygota</taxon>
        <taxon>Neoptera</taxon>
        <taxon>Endopterygota</taxon>
        <taxon>Hymenoptera</taxon>
        <taxon>Apocrita</taxon>
        <taxon>Ichneumonoidea</taxon>
        <taxon>Braconidae</taxon>
        <taxon>Aphidiinae</taxon>
        <taxon>Aphidius</taxon>
    </lineage>
</organism>
<protein>
    <submittedName>
        <fullName evidence="1">Uncharacterized protein</fullName>
    </submittedName>
</protein>
<keyword evidence="2" id="KW-1185">Reference proteome</keyword>
<dbReference type="EMBL" id="JACMRX010000001">
    <property type="protein sequence ID" value="KAF7997812.1"/>
    <property type="molecule type" value="Genomic_DNA"/>
</dbReference>
<proteinExistence type="predicted"/>
<accession>A0A834Y4R7</accession>
<comment type="caution">
    <text evidence="1">The sequence shown here is derived from an EMBL/GenBank/DDBJ whole genome shotgun (WGS) entry which is preliminary data.</text>
</comment>
<evidence type="ECO:0000313" key="1">
    <source>
        <dbReference type="EMBL" id="KAF7997812.1"/>
    </source>
</evidence>
<dbReference type="Proteomes" id="UP000639338">
    <property type="component" value="Unassembled WGS sequence"/>
</dbReference>
<dbReference type="AlphaFoldDB" id="A0A834Y4R7"/>
<evidence type="ECO:0000313" key="2">
    <source>
        <dbReference type="Proteomes" id="UP000639338"/>
    </source>
</evidence>
<sequence>MIEASKVLTITSEEFKKPDDDSLQTLSSTSCSKNTIDGWTKNFICGVKLMVMGVMGVPDEDSSEIDGQLNSGTIDNFRMRCNRMTSGVCEPYCTEQGYKKSHCEHNYCRCTM</sequence>
<reference evidence="1 2" key="1">
    <citation type="submission" date="2020-08" db="EMBL/GenBank/DDBJ databases">
        <title>Aphidius gifuensis genome sequencing and assembly.</title>
        <authorList>
            <person name="Du Z."/>
        </authorList>
    </citation>
    <scope>NUCLEOTIDE SEQUENCE [LARGE SCALE GENOMIC DNA]</scope>
    <source>
        <strain evidence="1">YNYX2018</strain>
        <tissue evidence="1">Adults</tissue>
    </source>
</reference>
<gene>
    <name evidence="1" type="ORF">HCN44_009210</name>
</gene>
<name>A0A834Y4R7_APHGI</name>